<keyword evidence="3" id="KW-1185">Reference proteome</keyword>
<name>A0A195FUS5_9HYME</name>
<evidence type="ECO:0000313" key="2">
    <source>
        <dbReference type="EMBL" id="KYN44400.1"/>
    </source>
</evidence>
<gene>
    <name evidence="2" type="ORF">ALC56_01098</name>
</gene>
<feature type="compositionally biased region" description="Basic and acidic residues" evidence="1">
    <location>
        <begin position="10"/>
        <end position="48"/>
    </location>
</feature>
<protein>
    <submittedName>
        <fullName evidence="2">Uncharacterized protein</fullName>
    </submittedName>
</protein>
<dbReference type="Proteomes" id="UP000078541">
    <property type="component" value="Unassembled WGS sequence"/>
</dbReference>
<feature type="non-terminal residue" evidence="2">
    <location>
        <position position="1"/>
    </location>
</feature>
<feature type="region of interest" description="Disordered" evidence="1">
    <location>
        <begin position="1"/>
        <end position="48"/>
    </location>
</feature>
<reference evidence="2 3" key="1">
    <citation type="submission" date="2016-03" db="EMBL/GenBank/DDBJ databases">
        <title>Trachymyrmex septentrionalis WGS genome.</title>
        <authorList>
            <person name="Nygaard S."/>
            <person name="Hu H."/>
            <person name="Boomsma J."/>
            <person name="Zhang G."/>
        </authorList>
    </citation>
    <scope>NUCLEOTIDE SEQUENCE [LARGE SCALE GENOMIC DNA]</scope>
    <source>
        <strain evidence="2">Tsep2-gDNA-1</strain>
        <tissue evidence="2">Whole body</tissue>
    </source>
</reference>
<dbReference type="AlphaFoldDB" id="A0A195FUS5"/>
<accession>A0A195FUS5</accession>
<evidence type="ECO:0000256" key="1">
    <source>
        <dbReference type="SAM" id="MobiDB-lite"/>
    </source>
</evidence>
<organism evidence="2 3">
    <name type="scientific">Trachymyrmex septentrionalis</name>
    <dbReference type="NCBI Taxonomy" id="34720"/>
    <lineage>
        <taxon>Eukaryota</taxon>
        <taxon>Metazoa</taxon>
        <taxon>Ecdysozoa</taxon>
        <taxon>Arthropoda</taxon>
        <taxon>Hexapoda</taxon>
        <taxon>Insecta</taxon>
        <taxon>Pterygota</taxon>
        <taxon>Neoptera</taxon>
        <taxon>Endopterygota</taxon>
        <taxon>Hymenoptera</taxon>
        <taxon>Apocrita</taxon>
        <taxon>Aculeata</taxon>
        <taxon>Formicoidea</taxon>
        <taxon>Formicidae</taxon>
        <taxon>Myrmicinae</taxon>
        <taxon>Trachymyrmex</taxon>
    </lineage>
</organism>
<proteinExistence type="predicted"/>
<sequence>LASSPFHYHSSQDHAFHSSETKIGEPIAKRERERERENKNERIKEGGKERTTCITIVSISVKSLNRARCARSEQYSKFHFALSQAEVNVSEREKKGLRGKHKNFKMLRYTVKSPSEWTRIEESPMKKGLLSRGGGGDGGSLFMVVSS</sequence>
<evidence type="ECO:0000313" key="3">
    <source>
        <dbReference type="Proteomes" id="UP000078541"/>
    </source>
</evidence>
<dbReference type="EMBL" id="KQ981219">
    <property type="protein sequence ID" value="KYN44400.1"/>
    <property type="molecule type" value="Genomic_DNA"/>
</dbReference>